<evidence type="ECO:0000256" key="7">
    <source>
        <dbReference type="SAM" id="Phobius"/>
    </source>
</evidence>
<keyword evidence="10" id="KW-1185">Reference proteome</keyword>
<gene>
    <name evidence="9" type="ordered locus">Xcel_0851</name>
</gene>
<evidence type="ECO:0000256" key="1">
    <source>
        <dbReference type="ARBA" id="ARBA00004651"/>
    </source>
</evidence>
<feature type="domain" description="ABC3 transporter permease C-terminal" evidence="8">
    <location>
        <begin position="262"/>
        <end position="366"/>
    </location>
</feature>
<dbReference type="KEGG" id="xce:Xcel_0851"/>
<dbReference type="AlphaFoldDB" id="D1BY41"/>
<proteinExistence type="inferred from homology"/>
<dbReference type="InterPro" id="IPR003838">
    <property type="entry name" value="ABC3_permease_C"/>
</dbReference>
<comment type="subcellular location">
    <subcellularLocation>
        <location evidence="1">Cell membrane</location>
        <topology evidence="1">Multi-pass membrane protein</topology>
    </subcellularLocation>
</comment>
<evidence type="ECO:0000256" key="2">
    <source>
        <dbReference type="ARBA" id="ARBA00022475"/>
    </source>
</evidence>
<dbReference type="eggNOG" id="COG0577">
    <property type="taxonomic scope" value="Bacteria"/>
</dbReference>
<dbReference type="PANTHER" id="PTHR30572">
    <property type="entry name" value="MEMBRANE COMPONENT OF TRANSPORTER-RELATED"/>
    <property type="match status" value="1"/>
</dbReference>
<dbReference type="Pfam" id="PF02687">
    <property type="entry name" value="FtsX"/>
    <property type="match status" value="1"/>
</dbReference>
<keyword evidence="4 7" id="KW-1133">Transmembrane helix</keyword>
<evidence type="ECO:0000313" key="10">
    <source>
        <dbReference type="Proteomes" id="UP000002255"/>
    </source>
</evidence>
<evidence type="ECO:0000256" key="5">
    <source>
        <dbReference type="ARBA" id="ARBA00023136"/>
    </source>
</evidence>
<dbReference type="HOGENOM" id="CLU_760338_0_0_11"/>
<keyword evidence="2" id="KW-1003">Cell membrane</keyword>
<dbReference type="GO" id="GO:0005886">
    <property type="term" value="C:plasma membrane"/>
    <property type="evidence" value="ECO:0007669"/>
    <property type="project" value="UniProtKB-SubCell"/>
</dbReference>
<evidence type="ECO:0000256" key="3">
    <source>
        <dbReference type="ARBA" id="ARBA00022692"/>
    </source>
</evidence>
<dbReference type="InterPro" id="IPR050250">
    <property type="entry name" value="Macrolide_Exporter_MacB"/>
</dbReference>
<name>D1BY41_XYLCX</name>
<evidence type="ECO:0000313" key="9">
    <source>
        <dbReference type="EMBL" id="ACZ29884.1"/>
    </source>
</evidence>
<reference evidence="10" key="1">
    <citation type="submission" date="2009-11" db="EMBL/GenBank/DDBJ databases">
        <title>The complete chromosome of Xylanimonas cellulosilytica DSM 15894.</title>
        <authorList>
            <consortium name="US DOE Joint Genome Institute (JGI-PGF)"/>
            <person name="Lucas S."/>
            <person name="Copeland A."/>
            <person name="Lapidus A."/>
            <person name="Glavina del Rio T."/>
            <person name="Dalin E."/>
            <person name="Tice H."/>
            <person name="Bruce D."/>
            <person name="Goodwin L."/>
            <person name="Pitluck S."/>
            <person name="Kyrpides N."/>
            <person name="Mavromatis K."/>
            <person name="Ivanova N."/>
            <person name="Mikhailova N."/>
            <person name="Foster B."/>
            <person name="Clum A."/>
            <person name="Brettin T."/>
            <person name="Detter J.C."/>
            <person name="Han C."/>
            <person name="Larimer F."/>
            <person name="Land M."/>
            <person name="Hauser L."/>
            <person name="Markowitz V."/>
            <person name="Cheng J.F."/>
            <person name="Hugenholtz P."/>
            <person name="Woyke T."/>
            <person name="Wu D."/>
            <person name="Gehrich-Schroeter G."/>
            <person name="Schneider S."/>
            <person name="Pukall S.R."/>
            <person name="Klenk H.P."/>
            <person name="Eisen J.A."/>
        </authorList>
    </citation>
    <scope>NUCLEOTIDE SEQUENCE [LARGE SCALE GENOMIC DNA]</scope>
    <source>
        <strain evidence="10">DSM 15894 / CECT 5975 / LMG 20990 / XIL07</strain>
    </source>
</reference>
<dbReference type="GO" id="GO:0022857">
    <property type="term" value="F:transmembrane transporter activity"/>
    <property type="evidence" value="ECO:0007669"/>
    <property type="project" value="TreeGrafter"/>
</dbReference>
<feature type="transmembrane region" description="Helical" evidence="7">
    <location>
        <begin position="339"/>
        <end position="362"/>
    </location>
</feature>
<feature type="transmembrane region" description="Helical" evidence="7">
    <location>
        <begin position="299"/>
        <end position="319"/>
    </location>
</feature>
<organism evidence="9 10">
    <name type="scientific">Xylanimonas cellulosilytica (strain DSM 15894 / JCM 12276 / CECT 5975 / KCTC 9989 / LMG 20990 / NBRC 107835 / XIL07)</name>
    <dbReference type="NCBI Taxonomy" id="446471"/>
    <lineage>
        <taxon>Bacteria</taxon>
        <taxon>Bacillati</taxon>
        <taxon>Actinomycetota</taxon>
        <taxon>Actinomycetes</taxon>
        <taxon>Micrococcales</taxon>
        <taxon>Promicromonosporaceae</taxon>
        <taxon>Xylanimonas</taxon>
    </lineage>
</organism>
<protein>
    <recommendedName>
        <fullName evidence="8">ABC3 transporter permease C-terminal domain-containing protein</fullName>
    </recommendedName>
</protein>
<comment type="similarity">
    <text evidence="6">Belongs to the ABC-4 integral membrane protein family.</text>
</comment>
<evidence type="ECO:0000256" key="6">
    <source>
        <dbReference type="ARBA" id="ARBA00038076"/>
    </source>
</evidence>
<dbReference type="Proteomes" id="UP000002255">
    <property type="component" value="Chromosome"/>
</dbReference>
<sequence>MTRRWTGVPRGRELARDAVESARAQKAITSTLVAVLAAVCFAILVTTGQAAASEAAVIAQIDSAGTRLIVLSDDGGNAGIQPDAPGAIAALSDVTWAFGLGEAVDVTNPALPEGRAAARALVGTLPDDLTLVRGRLPQPGEAIAGAGAAAALHLGPGLGTVQPRDVSAPPVGVVGTFEATGPLTGLRDVVLIATEAADLGTLRFVYALATDVTTVDRLQAALATSTPALHPEALTIEAPSGAIALRDVIAGRLGAASRQQMALIMGITAVIVAVTMLSATAARRRDFGRRRALGATRSALVAGLLLQTSIGTIVGITLGSTSGLTTLALTTGALPTWRFTAGVGGLALLLTLLAATPIAAHAAHRDPLRILRVP</sequence>
<dbReference type="EMBL" id="CP001821">
    <property type="protein sequence ID" value="ACZ29884.1"/>
    <property type="molecule type" value="Genomic_DNA"/>
</dbReference>
<accession>D1BY41</accession>
<keyword evidence="5 7" id="KW-0472">Membrane</keyword>
<evidence type="ECO:0000259" key="8">
    <source>
        <dbReference type="Pfam" id="PF02687"/>
    </source>
</evidence>
<dbReference type="PANTHER" id="PTHR30572:SF4">
    <property type="entry name" value="ABC TRANSPORTER PERMEASE YTRF"/>
    <property type="match status" value="1"/>
</dbReference>
<dbReference type="OrthoDB" id="5058832at2"/>
<keyword evidence="3 7" id="KW-0812">Transmembrane</keyword>
<evidence type="ECO:0000256" key="4">
    <source>
        <dbReference type="ARBA" id="ARBA00022989"/>
    </source>
</evidence>
<dbReference type="RefSeq" id="WP_012877626.1">
    <property type="nucleotide sequence ID" value="NC_013530.1"/>
</dbReference>
<feature type="transmembrane region" description="Helical" evidence="7">
    <location>
        <begin position="261"/>
        <end position="279"/>
    </location>
</feature>
<reference evidence="9 10" key="2">
    <citation type="journal article" date="2010" name="Stand. Genomic Sci.">
        <title>Complete genome sequence of Xylanimonas cellulosilytica type strain (XIL07).</title>
        <authorList>
            <person name="Foster B."/>
            <person name="Pukall R."/>
            <person name="Abt B."/>
            <person name="Nolan M."/>
            <person name="Glavina Del Rio T."/>
            <person name="Chen F."/>
            <person name="Lucas S."/>
            <person name="Tice H."/>
            <person name="Pitluck S."/>
            <person name="Cheng J.-F."/>
            <person name="Chertkov O."/>
            <person name="Brettin T."/>
            <person name="Han C."/>
            <person name="Detter J.C."/>
            <person name="Bruce D."/>
            <person name="Goodwin L."/>
            <person name="Ivanova N."/>
            <person name="Mavromatis K."/>
            <person name="Pati A."/>
            <person name="Mikhailova N."/>
            <person name="Chen A."/>
            <person name="Palaniappan K."/>
            <person name="Land M."/>
            <person name="Hauser L."/>
            <person name="Chang Y.-J."/>
            <person name="Jeffries C.D."/>
            <person name="Chain P."/>
            <person name="Rohde M."/>
            <person name="Goeker M."/>
            <person name="Bristow J."/>
            <person name="Eisen J.A."/>
            <person name="Markowitz V."/>
            <person name="Hugenholtz P."/>
            <person name="Kyrpides N.C."/>
            <person name="Klenk H.-P."/>
            <person name="Lapidus A."/>
        </authorList>
    </citation>
    <scope>NUCLEOTIDE SEQUENCE [LARGE SCALE GENOMIC DNA]</scope>
    <source>
        <strain evidence="10">DSM 15894 / CECT 5975 / LMG 20990 / XIL07</strain>
    </source>
</reference>
<dbReference type="STRING" id="446471.Xcel_0851"/>